<gene>
    <name evidence="11" type="ORF">ENM15_05580</name>
</gene>
<dbReference type="InterPro" id="IPR003321">
    <property type="entry name" value="Cyt_c552"/>
</dbReference>
<proteinExistence type="inferred from homology"/>
<evidence type="ECO:0000256" key="3">
    <source>
        <dbReference type="ARBA" id="ARBA00011887"/>
    </source>
</evidence>
<evidence type="ECO:0000256" key="10">
    <source>
        <dbReference type="ARBA" id="ARBA00049131"/>
    </source>
</evidence>
<keyword evidence="8" id="KW-0560">Oxidoreductase</keyword>
<evidence type="ECO:0000256" key="9">
    <source>
        <dbReference type="ARBA" id="ARBA00023004"/>
    </source>
</evidence>
<dbReference type="AlphaFoldDB" id="A0A7V5XH80"/>
<evidence type="ECO:0000256" key="2">
    <source>
        <dbReference type="ARBA" id="ARBA00009288"/>
    </source>
</evidence>
<evidence type="ECO:0000256" key="7">
    <source>
        <dbReference type="ARBA" id="ARBA00022837"/>
    </source>
</evidence>
<dbReference type="Gene3D" id="1.20.140.10">
    <property type="entry name" value="Butyryl-CoA Dehydrogenase, subunit A, domain 3"/>
    <property type="match status" value="1"/>
</dbReference>
<dbReference type="GO" id="GO:0019645">
    <property type="term" value="P:anaerobic electron transport chain"/>
    <property type="evidence" value="ECO:0007669"/>
    <property type="project" value="TreeGrafter"/>
</dbReference>
<evidence type="ECO:0000256" key="1">
    <source>
        <dbReference type="ARBA" id="ARBA00004196"/>
    </source>
</evidence>
<comment type="catalytic activity">
    <reaction evidence="10">
        <text>6 Fe(III)-[cytochrome c] + NH4(+) + 2 H2O = 6 Fe(II)-[cytochrome c] + nitrite + 8 H(+)</text>
        <dbReference type="Rhea" id="RHEA:13089"/>
        <dbReference type="Rhea" id="RHEA-COMP:10350"/>
        <dbReference type="Rhea" id="RHEA-COMP:14399"/>
        <dbReference type="ChEBI" id="CHEBI:15377"/>
        <dbReference type="ChEBI" id="CHEBI:15378"/>
        <dbReference type="ChEBI" id="CHEBI:16301"/>
        <dbReference type="ChEBI" id="CHEBI:28938"/>
        <dbReference type="ChEBI" id="CHEBI:29033"/>
        <dbReference type="ChEBI" id="CHEBI:29034"/>
        <dbReference type="EC" id="1.7.2.2"/>
    </reaction>
</comment>
<dbReference type="InterPro" id="IPR036280">
    <property type="entry name" value="Multihaem_cyt_sf"/>
</dbReference>
<keyword evidence="7" id="KW-0106">Calcium</keyword>
<dbReference type="Pfam" id="PF02335">
    <property type="entry name" value="Cytochrom_C552"/>
    <property type="match status" value="1"/>
</dbReference>
<evidence type="ECO:0000256" key="6">
    <source>
        <dbReference type="ARBA" id="ARBA00022729"/>
    </source>
</evidence>
<evidence type="ECO:0000256" key="4">
    <source>
        <dbReference type="ARBA" id="ARBA00022617"/>
    </source>
</evidence>
<keyword evidence="9" id="KW-0408">Iron</keyword>
<keyword evidence="4" id="KW-0349">Heme</keyword>
<reference evidence="11" key="1">
    <citation type="journal article" date="2020" name="mSystems">
        <title>Genome- and Community-Level Interaction Insights into Carbon Utilization and Element Cycling Functions of Hydrothermarchaeota in Hydrothermal Sediment.</title>
        <authorList>
            <person name="Zhou Z."/>
            <person name="Liu Y."/>
            <person name="Xu W."/>
            <person name="Pan J."/>
            <person name="Luo Z.H."/>
            <person name="Li M."/>
        </authorList>
    </citation>
    <scope>NUCLEOTIDE SEQUENCE [LARGE SCALE GENOMIC DNA]</scope>
    <source>
        <strain evidence="11">SpSt-106</strain>
    </source>
</reference>
<dbReference type="Gene3D" id="1.10.1130.10">
    <property type="entry name" value="Flavocytochrome C3, Chain A"/>
    <property type="match status" value="1"/>
</dbReference>
<dbReference type="CDD" id="cd00548">
    <property type="entry name" value="NrfA-like"/>
    <property type="match status" value="1"/>
</dbReference>
<dbReference type="PIRSF" id="PIRSF000243">
    <property type="entry name" value="Cyt_c552"/>
    <property type="match status" value="1"/>
</dbReference>
<keyword evidence="6" id="KW-0732">Signal</keyword>
<organism evidence="11">
    <name type="scientific">Thermodesulfobacterium geofontis</name>
    <dbReference type="NCBI Taxonomy" id="1295609"/>
    <lineage>
        <taxon>Bacteria</taxon>
        <taxon>Pseudomonadati</taxon>
        <taxon>Thermodesulfobacteriota</taxon>
        <taxon>Thermodesulfobacteria</taxon>
        <taxon>Thermodesulfobacteriales</taxon>
        <taxon>Thermodesulfobacteriaceae</taxon>
        <taxon>Thermodesulfobacterium</taxon>
    </lineage>
</organism>
<protein>
    <recommendedName>
        <fullName evidence="3">nitrite reductase (cytochrome; ammonia-forming)</fullName>
        <ecNumber evidence="3">1.7.2.2</ecNumber>
    </recommendedName>
</protein>
<comment type="similarity">
    <text evidence="2">Belongs to the cytochrome c-552 family.</text>
</comment>
<evidence type="ECO:0000313" key="11">
    <source>
        <dbReference type="EMBL" id="HHQ16268.1"/>
    </source>
</evidence>
<dbReference type="PANTHER" id="PTHR30633:SF0">
    <property type="entry name" value="CYTOCHROME C-552"/>
    <property type="match status" value="1"/>
</dbReference>
<dbReference type="PROSITE" id="PS51257">
    <property type="entry name" value="PROKAR_LIPOPROTEIN"/>
    <property type="match status" value="1"/>
</dbReference>
<comment type="caution">
    <text evidence="11">The sequence shown here is derived from an EMBL/GenBank/DDBJ whole genome shotgun (WGS) entry which is preliminary data.</text>
</comment>
<evidence type="ECO:0000256" key="8">
    <source>
        <dbReference type="ARBA" id="ARBA00023002"/>
    </source>
</evidence>
<dbReference type="GO" id="GO:0046872">
    <property type="term" value="F:metal ion binding"/>
    <property type="evidence" value="ECO:0007669"/>
    <property type="project" value="UniProtKB-KW"/>
</dbReference>
<dbReference type="GO" id="GO:0020037">
    <property type="term" value="F:heme binding"/>
    <property type="evidence" value="ECO:0007669"/>
    <property type="project" value="TreeGrafter"/>
</dbReference>
<accession>A0A7V5XH80</accession>
<dbReference type="GO" id="GO:0030288">
    <property type="term" value="C:outer membrane-bounded periplasmic space"/>
    <property type="evidence" value="ECO:0007669"/>
    <property type="project" value="TreeGrafter"/>
</dbReference>
<dbReference type="EC" id="1.7.2.2" evidence="3"/>
<dbReference type="SUPFAM" id="SSF48695">
    <property type="entry name" value="Multiheme cytochromes"/>
    <property type="match status" value="1"/>
</dbReference>
<comment type="subcellular location">
    <subcellularLocation>
        <location evidence="1">Cell envelope</location>
    </subcellularLocation>
</comment>
<dbReference type="GO" id="GO:0042279">
    <property type="term" value="F:nitrite reductase (cytochrome, ammonia-forming) activity"/>
    <property type="evidence" value="ECO:0007669"/>
    <property type="project" value="UniProtKB-EC"/>
</dbReference>
<evidence type="ECO:0000256" key="5">
    <source>
        <dbReference type="ARBA" id="ARBA00022723"/>
    </source>
</evidence>
<name>A0A7V5XH80_9BACT</name>
<sequence length="492" mass="56532">MKQYKLLLILLIINLIFAFFIIGCKPEKPKEFKAVPLSENEVDPEVWGKVYPIHYEMYKKAQEPTPAGKSKYKRGWDTDKVIYDKLSEYPFMALLYNGWGFGIEYNEPRAHFYRIIDQLEIDPSRLKPGGACLTCKTTYAPELEAKYGLAYYNRPYKEVWSWIPEKHRKLGDSCIDCHNPKDASLHIRRGFTLIKALQTMGVDINNIPHQLMRSLVCAQCHVTYVVPRDKDMKPTGLFFPWQGSKLGAITIENIIKVLKSDSSYAEWKQAVTGFKLAYIRHPEFELFSNNSTHWNAGVACADCHMFYKKVGGFKVSEHRIMSPLKNDMKGCLQCHSETPEWLREQVIGIQDRTISLLLRAGYQTAVTAKLFEFANKAQEKGEKLDQVLYNKAKNLYTEALYRVIFIGAENSIGFHNPTEAQRVLGDAIAYASKAEAVLRTMLAKAEVDVPINIDLELKKYLNNRGEKKLKFKPEQEFKDPFGTQQNIEVLLK</sequence>
<keyword evidence="5" id="KW-0479">Metal-binding</keyword>
<dbReference type="EMBL" id="DRWR01000097">
    <property type="protein sequence ID" value="HHQ16268.1"/>
    <property type="molecule type" value="Genomic_DNA"/>
</dbReference>
<dbReference type="PANTHER" id="PTHR30633">
    <property type="entry name" value="CYTOCHROME C-552 RESPIRATORY NITRITE REDUCTASE"/>
    <property type="match status" value="1"/>
</dbReference>